<dbReference type="OrthoDB" id="10258692at2759"/>
<evidence type="ECO:0000313" key="5">
    <source>
        <dbReference type="EMBL" id="KAJ6635192.1"/>
    </source>
</evidence>
<dbReference type="InterPro" id="IPR009057">
    <property type="entry name" value="Homeodomain-like_sf"/>
</dbReference>
<comment type="similarity">
    <text evidence="2">Belongs to the N-CoR nuclear receptor corepressors family.</text>
</comment>
<dbReference type="EMBL" id="WJQU01000004">
    <property type="protein sequence ID" value="KAJ6635192.1"/>
    <property type="molecule type" value="Genomic_DNA"/>
</dbReference>
<protein>
    <submittedName>
        <fullName evidence="5">Nuclear receptor corepressor 1</fullName>
    </submittedName>
</protein>
<dbReference type="InterPro" id="IPR051571">
    <property type="entry name" value="N-CoR_corepressor"/>
</dbReference>
<dbReference type="Proteomes" id="UP001151699">
    <property type="component" value="Chromosome C"/>
</dbReference>
<dbReference type="InterPro" id="IPR017884">
    <property type="entry name" value="SANT_dom"/>
</dbReference>
<proteinExistence type="inferred from homology"/>
<dbReference type="Gene3D" id="1.10.10.60">
    <property type="entry name" value="Homeodomain-like"/>
    <property type="match status" value="1"/>
</dbReference>
<dbReference type="GO" id="GO:0005654">
    <property type="term" value="C:nucleoplasm"/>
    <property type="evidence" value="ECO:0007669"/>
    <property type="project" value="UniProtKB-ARBA"/>
</dbReference>
<evidence type="ECO:0000256" key="3">
    <source>
        <dbReference type="SAM" id="MobiDB-lite"/>
    </source>
</evidence>
<dbReference type="GO" id="GO:0006357">
    <property type="term" value="P:regulation of transcription by RNA polymerase II"/>
    <property type="evidence" value="ECO:0007669"/>
    <property type="project" value="TreeGrafter"/>
</dbReference>
<comment type="subcellular location">
    <subcellularLocation>
        <location evidence="1">Nucleus</location>
    </subcellularLocation>
</comment>
<feature type="domain" description="SANT" evidence="4">
    <location>
        <begin position="29"/>
        <end position="80"/>
    </location>
</feature>
<dbReference type="SUPFAM" id="SSF46689">
    <property type="entry name" value="Homeodomain-like"/>
    <property type="match status" value="1"/>
</dbReference>
<feature type="compositionally biased region" description="Polar residues" evidence="3">
    <location>
        <begin position="95"/>
        <end position="108"/>
    </location>
</feature>
<comment type="caution">
    <text evidence="5">The sequence shown here is derived from an EMBL/GenBank/DDBJ whole genome shotgun (WGS) entry which is preliminary data.</text>
</comment>
<reference evidence="5" key="1">
    <citation type="submission" date="2022-07" db="EMBL/GenBank/DDBJ databases">
        <authorList>
            <person name="Trinca V."/>
            <person name="Uliana J.V.C."/>
            <person name="Torres T.T."/>
            <person name="Ward R.J."/>
            <person name="Monesi N."/>
        </authorList>
    </citation>
    <scope>NUCLEOTIDE SEQUENCE</scope>
    <source>
        <strain evidence="5">HSMRA1968</strain>
        <tissue evidence="5">Whole embryos</tissue>
    </source>
</reference>
<feature type="compositionally biased region" description="Basic residues" evidence="3">
    <location>
        <begin position="85"/>
        <end position="94"/>
    </location>
</feature>
<gene>
    <name evidence="5" type="primary">NCOR1_1</name>
    <name evidence="5" type="ORF">Bhyg_13776</name>
</gene>
<dbReference type="SMART" id="SM00717">
    <property type="entry name" value="SANT"/>
    <property type="match status" value="1"/>
</dbReference>
<feature type="compositionally biased region" description="Polar residues" evidence="3">
    <location>
        <begin position="162"/>
        <end position="186"/>
    </location>
</feature>
<keyword evidence="5" id="KW-0675">Receptor</keyword>
<name>A0A9Q0MNP5_9DIPT</name>
<evidence type="ECO:0000313" key="6">
    <source>
        <dbReference type="Proteomes" id="UP001151699"/>
    </source>
</evidence>
<dbReference type="PANTHER" id="PTHR13992">
    <property type="entry name" value="NUCLEAR RECEPTOR CO-REPRESSOR RELATED NCOR"/>
    <property type="match status" value="1"/>
</dbReference>
<organism evidence="5 6">
    <name type="scientific">Pseudolycoriella hygida</name>
    <dbReference type="NCBI Taxonomy" id="35572"/>
    <lineage>
        <taxon>Eukaryota</taxon>
        <taxon>Metazoa</taxon>
        <taxon>Ecdysozoa</taxon>
        <taxon>Arthropoda</taxon>
        <taxon>Hexapoda</taxon>
        <taxon>Insecta</taxon>
        <taxon>Pterygota</taxon>
        <taxon>Neoptera</taxon>
        <taxon>Endopterygota</taxon>
        <taxon>Diptera</taxon>
        <taxon>Nematocera</taxon>
        <taxon>Sciaroidea</taxon>
        <taxon>Sciaridae</taxon>
        <taxon>Pseudolycoriella</taxon>
    </lineage>
</organism>
<dbReference type="AlphaFoldDB" id="A0A9Q0MNP5"/>
<feature type="non-terminal residue" evidence="5">
    <location>
        <position position="1"/>
    </location>
</feature>
<evidence type="ECO:0000256" key="2">
    <source>
        <dbReference type="ARBA" id="ARBA00010097"/>
    </source>
</evidence>
<dbReference type="PROSITE" id="PS51293">
    <property type="entry name" value="SANT"/>
    <property type="match status" value="1"/>
</dbReference>
<accession>A0A9Q0MNP5</accession>
<dbReference type="GO" id="GO:0000785">
    <property type="term" value="C:chromatin"/>
    <property type="evidence" value="ECO:0007669"/>
    <property type="project" value="TreeGrafter"/>
</dbReference>
<dbReference type="FunFam" id="1.10.10.60:FF:000026">
    <property type="entry name" value="Nuclear receptor corepressor 2 isoform 1"/>
    <property type="match status" value="1"/>
</dbReference>
<feature type="region of interest" description="Disordered" evidence="3">
    <location>
        <begin position="85"/>
        <end position="186"/>
    </location>
</feature>
<keyword evidence="6" id="KW-1185">Reference proteome</keyword>
<feature type="compositionally biased region" description="Low complexity" evidence="3">
    <location>
        <begin position="136"/>
        <end position="161"/>
    </location>
</feature>
<dbReference type="PANTHER" id="PTHR13992:SF39">
    <property type="entry name" value="SMRTER, ISOFORM G"/>
    <property type="match status" value="1"/>
</dbReference>
<evidence type="ECO:0000259" key="4">
    <source>
        <dbReference type="PROSITE" id="PS51293"/>
    </source>
</evidence>
<evidence type="ECO:0000256" key="1">
    <source>
        <dbReference type="ARBA" id="ARBA00004123"/>
    </source>
</evidence>
<dbReference type="InterPro" id="IPR001005">
    <property type="entry name" value="SANT/Myb"/>
</dbReference>
<sequence length="186" mass="20831">MLDAAQRRCVFYNENGALQDMEADFKERKNLNVWTAGEKEVFKEKFLQHPKNFGAISASLDRKSAQDCVRYYYLSKKTENFKQLLRKSRQRTRSSRNPQKSNQSQSQCIVDALTTGVTTRLQREQQQKTGGRDRAANSTTSSATSTTITTNNSINSNSSTSPPVQLTKTTTGQSLPYSSSSICTPP</sequence>
<dbReference type="GO" id="GO:0032991">
    <property type="term" value="C:protein-containing complex"/>
    <property type="evidence" value="ECO:0007669"/>
    <property type="project" value="UniProtKB-ARBA"/>
</dbReference>
<feature type="compositionally biased region" description="Basic and acidic residues" evidence="3">
    <location>
        <begin position="121"/>
        <end position="135"/>
    </location>
</feature>